<protein>
    <submittedName>
        <fullName evidence="1">Zinc import ATP-binding protein ZnuC</fullName>
        <ecNumber evidence="1">3.6.3.-</ecNumber>
    </submittedName>
</protein>
<name>A0A3S4LH06_CHRVL</name>
<dbReference type="SUPFAM" id="SSF52540">
    <property type="entry name" value="P-loop containing nucleoside triphosphate hydrolases"/>
    <property type="match status" value="1"/>
</dbReference>
<dbReference type="Proteomes" id="UP000275777">
    <property type="component" value="Chromosome"/>
</dbReference>
<reference evidence="1 2" key="1">
    <citation type="submission" date="2018-12" db="EMBL/GenBank/DDBJ databases">
        <authorList>
            <consortium name="Pathogen Informatics"/>
        </authorList>
    </citation>
    <scope>NUCLEOTIDE SEQUENCE [LARGE SCALE GENOMIC DNA]</scope>
    <source>
        <strain evidence="1 2">NCTC9695</strain>
    </source>
</reference>
<dbReference type="InterPro" id="IPR027417">
    <property type="entry name" value="P-loop_NTPase"/>
</dbReference>
<dbReference type="Gene3D" id="3.40.50.300">
    <property type="entry name" value="P-loop containing nucleotide triphosphate hydrolases"/>
    <property type="match status" value="1"/>
</dbReference>
<keyword evidence="1" id="KW-0067">ATP-binding</keyword>
<keyword evidence="1" id="KW-0547">Nucleotide-binding</keyword>
<dbReference type="AlphaFoldDB" id="A0A3S4LH06"/>
<dbReference type="GO" id="GO:0005524">
    <property type="term" value="F:ATP binding"/>
    <property type="evidence" value="ECO:0007669"/>
    <property type="project" value="UniProtKB-KW"/>
</dbReference>
<dbReference type="EMBL" id="LR134182">
    <property type="protein sequence ID" value="VEB42098.1"/>
    <property type="molecule type" value="Genomic_DNA"/>
</dbReference>
<gene>
    <name evidence="1" type="primary">znuC</name>
    <name evidence="1" type="ORF">NCTC9695_02540</name>
</gene>
<evidence type="ECO:0000313" key="2">
    <source>
        <dbReference type="Proteomes" id="UP000275777"/>
    </source>
</evidence>
<dbReference type="EC" id="3.6.3.-" evidence="1"/>
<accession>A0A3S4LH06</accession>
<sequence>MLEARGLSLRKGGRALLTDAGLSLKPGELLTVLGPNGAGKAPCSSYCRGCGSRMPAKS</sequence>
<proteinExistence type="predicted"/>
<keyword evidence="1" id="KW-0378">Hydrolase</keyword>
<dbReference type="GO" id="GO:0016787">
    <property type="term" value="F:hydrolase activity"/>
    <property type="evidence" value="ECO:0007669"/>
    <property type="project" value="UniProtKB-KW"/>
</dbReference>
<evidence type="ECO:0000313" key="1">
    <source>
        <dbReference type="EMBL" id="VEB42098.1"/>
    </source>
</evidence>
<organism evidence="1 2">
    <name type="scientific">Chromobacterium violaceum</name>
    <dbReference type="NCBI Taxonomy" id="536"/>
    <lineage>
        <taxon>Bacteria</taxon>
        <taxon>Pseudomonadati</taxon>
        <taxon>Pseudomonadota</taxon>
        <taxon>Betaproteobacteria</taxon>
        <taxon>Neisseriales</taxon>
        <taxon>Chromobacteriaceae</taxon>
        <taxon>Chromobacterium</taxon>
    </lineage>
</organism>